<dbReference type="Gene3D" id="3.40.50.2000">
    <property type="entry name" value="Glycogen Phosphorylase B"/>
    <property type="match status" value="2"/>
</dbReference>
<dbReference type="CAZy" id="GT9">
    <property type="family name" value="Glycosyltransferase Family 9"/>
</dbReference>
<dbReference type="SUPFAM" id="SSF53756">
    <property type="entry name" value="UDP-Glycosyltransferase/glycogen phosphorylase"/>
    <property type="match status" value="1"/>
</dbReference>
<evidence type="ECO:0000313" key="3">
    <source>
        <dbReference type="EMBL" id="ABI58137.1"/>
    </source>
</evidence>
<reference evidence="4" key="1">
    <citation type="submission" date="2006-08" db="EMBL/GenBank/DDBJ databases">
        <title>Complete sequence of Alkalilimnicola ehrilichei MLHE-1.</title>
        <authorList>
            <person name="Copeland A."/>
            <person name="Lucas S."/>
            <person name="Lapidus A."/>
            <person name="Barry K."/>
            <person name="Detter J.C."/>
            <person name="Glavina del Rio T."/>
            <person name="Hammon N."/>
            <person name="Israni S."/>
            <person name="Dalin E."/>
            <person name="Tice H."/>
            <person name="Pitluck S."/>
            <person name="Sims D."/>
            <person name="Brettin T."/>
            <person name="Bruce D."/>
            <person name="Han C."/>
            <person name="Tapia R."/>
            <person name="Gilna P."/>
            <person name="Schmutz J."/>
            <person name="Larimer F."/>
            <person name="Land M."/>
            <person name="Hauser L."/>
            <person name="Kyrpides N."/>
            <person name="Mikhailova N."/>
            <person name="Oremland R.S."/>
            <person name="Hoeft S.E."/>
            <person name="Switzer-Blum J."/>
            <person name="Kulp T."/>
            <person name="King G."/>
            <person name="Tabita R."/>
            <person name="Witte B."/>
            <person name="Santini J.M."/>
            <person name="Basu P."/>
            <person name="Hollibaugh J.T."/>
            <person name="Xie G."/>
            <person name="Stolz J.F."/>
            <person name="Richardson P."/>
        </authorList>
    </citation>
    <scope>NUCLEOTIDE SEQUENCE [LARGE SCALE GENOMIC DNA]</scope>
    <source>
        <strain evidence="4">ATCC BAA-1101 / DSM 17681 / MLHE-1</strain>
    </source>
</reference>
<dbReference type="PANTHER" id="PTHR30160">
    <property type="entry name" value="TETRAACYLDISACCHARIDE 4'-KINASE-RELATED"/>
    <property type="match status" value="1"/>
</dbReference>
<dbReference type="Proteomes" id="UP000001962">
    <property type="component" value="Chromosome"/>
</dbReference>
<dbReference type="HOGENOM" id="CLU_038371_7_0_6"/>
<accession>Q0A4V0</accession>
<dbReference type="PANTHER" id="PTHR30160:SF1">
    <property type="entry name" value="LIPOPOLYSACCHARIDE 1,2-N-ACETYLGLUCOSAMINETRANSFERASE-RELATED"/>
    <property type="match status" value="1"/>
</dbReference>
<dbReference type="GO" id="GO:0008713">
    <property type="term" value="F:ADP-heptose-lipopolysaccharide heptosyltransferase activity"/>
    <property type="evidence" value="ECO:0007669"/>
    <property type="project" value="TreeGrafter"/>
</dbReference>
<dbReference type="GO" id="GO:0005829">
    <property type="term" value="C:cytosol"/>
    <property type="evidence" value="ECO:0007669"/>
    <property type="project" value="TreeGrafter"/>
</dbReference>
<evidence type="ECO:0000313" key="4">
    <source>
        <dbReference type="Proteomes" id="UP000001962"/>
    </source>
</evidence>
<dbReference type="GO" id="GO:0009244">
    <property type="term" value="P:lipopolysaccharide core region biosynthetic process"/>
    <property type="evidence" value="ECO:0007669"/>
    <property type="project" value="TreeGrafter"/>
</dbReference>
<evidence type="ECO:0000256" key="2">
    <source>
        <dbReference type="ARBA" id="ARBA00022679"/>
    </source>
</evidence>
<dbReference type="eggNOG" id="COG0859">
    <property type="taxonomic scope" value="Bacteria"/>
</dbReference>
<keyword evidence="4" id="KW-1185">Reference proteome</keyword>
<dbReference type="Pfam" id="PF01075">
    <property type="entry name" value="Glyco_transf_9"/>
    <property type="match status" value="1"/>
</dbReference>
<evidence type="ECO:0000256" key="1">
    <source>
        <dbReference type="ARBA" id="ARBA00022676"/>
    </source>
</evidence>
<name>Q0A4V0_ALKEH</name>
<dbReference type="CDD" id="cd03789">
    <property type="entry name" value="GT9_LPS_heptosyltransferase"/>
    <property type="match status" value="1"/>
</dbReference>
<dbReference type="AlphaFoldDB" id="Q0A4V0"/>
<dbReference type="KEGG" id="aeh:Mlg_2797"/>
<proteinExistence type="predicted"/>
<dbReference type="InterPro" id="IPR051199">
    <property type="entry name" value="LPS_LOS_Heptosyltrfase"/>
</dbReference>
<protein>
    <submittedName>
        <fullName evidence="3">Glycosyl transferase, family 9</fullName>
    </submittedName>
</protein>
<keyword evidence="2 3" id="KW-0808">Transferase</keyword>
<sequence length="330" mass="35816">MLDRHLGNFLVASPVLAHIARHNPTRSVINDSFQALARRIPGFPEPCARFPSRAAPRWQRATAFLSALRTIRAHQPEWLADFGGSNSGALLSGLSGAPMRICRKRAPRAWLYNRLADFPPPEAHRIAYYGALAEAAGFEGPWGRPEVVATAEDLHRFEQLRLPDLAQIVCLHVAGGKSYKHWPVERYAALSDWLSDQGLSPALVGAAPDRAAADRMLAHCTRPPLDLVARLELGPLIALFQRCGLFVGNDSGPMHLAAAAGAPIVALFGPTDPRRWGPLSERAVIVRGTEPVPPGEGKKSFADGRRMDSITVEQVRSAVVEQLTLAPGGR</sequence>
<gene>
    <name evidence="3" type="ordered locus">Mlg_2797</name>
</gene>
<dbReference type="EMBL" id="CP000453">
    <property type="protein sequence ID" value="ABI58137.1"/>
    <property type="molecule type" value="Genomic_DNA"/>
</dbReference>
<organism evidence="3 4">
    <name type="scientific">Alkalilimnicola ehrlichii (strain ATCC BAA-1101 / DSM 17681 / MLHE-1)</name>
    <dbReference type="NCBI Taxonomy" id="187272"/>
    <lineage>
        <taxon>Bacteria</taxon>
        <taxon>Pseudomonadati</taxon>
        <taxon>Pseudomonadota</taxon>
        <taxon>Gammaproteobacteria</taxon>
        <taxon>Chromatiales</taxon>
        <taxon>Ectothiorhodospiraceae</taxon>
        <taxon>Alkalilimnicola</taxon>
    </lineage>
</organism>
<keyword evidence="1" id="KW-0328">Glycosyltransferase</keyword>
<dbReference type="InterPro" id="IPR002201">
    <property type="entry name" value="Glyco_trans_9"/>
</dbReference>